<feature type="compositionally biased region" description="Basic and acidic residues" evidence="2">
    <location>
        <begin position="622"/>
        <end position="637"/>
    </location>
</feature>
<evidence type="ECO:0000313" key="6">
    <source>
        <dbReference type="EMBL" id="KAG7329282.1"/>
    </source>
</evidence>
<feature type="compositionally biased region" description="Basic and acidic residues" evidence="2">
    <location>
        <begin position="538"/>
        <end position="547"/>
    </location>
</feature>
<feature type="compositionally biased region" description="Basic and acidic residues" evidence="2">
    <location>
        <begin position="1527"/>
        <end position="1540"/>
    </location>
</feature>
<feature type="region of interest" description="Disordered" evidence="2">
    <location>
        <begin position="1556"/>
        <end position="1586"/>
    </location>
</feature>
<dbReference type="GO" id="GO:0070840">
    <property type="term" value="F:dynein complex binding"/>
    <property type="evidence" value="ECO:0007669"/>
    <property type="project" value="TreeGrafter"/>
</dbReference>
<dbReference type="GO" id="GO:0008017">
    <property type="term" value="F:microtubule binding"/>
    <property type="evidence" value="ECO:0007669"/>
    <property type="project" value="InterPro"/>
</dbReference>
<dbReference type="InterPro" id="IPR043513">
    <property type="entry name" value="Cenp-F"/>
</dbReference>
<dbReference type="GO" id="GO:0010389">
    <property type="term" value="P:regulation of G2/M transition of mitotic cell cycle"/>
    <property type="evidence" value="ECO:0007669"/>
    <property type="project" value="TreeGrafter"/>
</dbReference>
<protein>
    <recommendedName>
        <fullName evidence="8">Centromere protein F</fullName>
    </recommendedName>
</protein>
<gene>
    <name evidence="6" type="ORF">KOW79_007456</name>
</gene>
<name>A0A9D3NYM2_9TELE</name>
<feature type="domain" description="Centromere protein Cenp-F N-terminal" evidence="4">
    <location>
        <begin position="1"/>
        <end position="248"/>
    </location>
</feature>
<feature type="region of interest" description="Disordered" evidence="2">
    <location>
        <begin position="689"/>
        <end position="735"/>
    </location>
</feature>
<organism evidence="6 7">
    <name type="scientific">Hemibagrus wyckioides</name>
    <dbReference type="NCBI Taxonomy" id="337641"/>
    <lineage>
        <taxon>Eukaryota</taxon>
        <taxon>Metazoa</taxon>
        <taxon>Chordata</taxon>
        <taxon>Craniata</taxon>
        <taxon>Vertebrata</taxon>
        <taxon>Euteleostomi</taxon>
        <taxon>Actinopterygii</taxon>
        <taxon>Neopterygii</taxon>
        <taxon>Teleostei</taxon>
        <taxon>Ostariophysi</taxon>
        <taxon>Siluriformes</taxon>
        <taxon>Bagridae</taxon>
        <taxon>Hemibagrus</taxon>
    </lineage>
</organism>
<dbReference type="InterPro" id="IPR018302">
    <property type="entry name" value="CenpF/LEK1_Rb-prot-bd"/>
</dbReference>
<feature type="compositionally biased region" description="Polar residues" evidence="2">
    <location>
        <begin position="343"/>
        <end position="353"/>
    </location>
</feature>
<feature type="region of interest" description="Disordered" evidence="2">
    <location>
        <begin position="430"/>
        <end position="454"/>
    </location>
</feature>
<dbReference type="Pfam" id="PF10481">
    <property type="entry name" value="CENP-F_N"/>
    <property type="match status" value="1"/>
</dbReference>
<dbReference type="GO" id="GO:0005634">
    <property type="term" value="C:nucleus"/>
    <property type="evidence" value="ECO:0007669"/>
    <property type="project" value="TreeGrafter"/>
</dbReference>
<evidence type="ECO:0000313" key="7">
    <source>
        <dbReference type="Proteomes" id="UP000824219"/>
    </source>
</evidence>
<keyword evidence="7" id="KW-1185">Reference proteome</keyword>
<feature type="region of interest" description="Disordered" evidence="2">
    <location>
        <begin position="518"/>
        <end position="666"/>
    </location>
</feature>
<dbReference type="GO" id="GO:0051310">
    <property type="term" value="P:metaphase chromosome alignment"/>
    <property type="evidence" value="ECO:0007669"/>
    <property type="project" value="TreeGrafter"/>
</dbReference>
<dbReference type="GO" id="GO:0000922">
    <property type="term" value="C:spindle pole"/>
    <property type="evidence" value="ECO:0007669"/>
    <property type="project" value="TreeGrafter"/>
</dbReference>
<feature type="region of interest" description="Disordered" evidence="2">
    <location>
        <begin position="1647"/>
        <end position="1679"/>
    </location>
</feature>
<accession>A0A9D3NYM2</accession>
<feature type="transmembrane region" description="Helical" evidence="3">
    <location>
        <begin position="1783"/>
        <end position="1803"/>
    </location>
</feature>
<feature type="coiled-coil region" evidence="1">
    <location>
        <begin position="956"/>
        <end position="1043"/>
    </location>
</feature>
<feature type="region of interest" description="Disordered" evidence="2">
    <location>
        <begin position="340"/>
        <end position="365"/>
    </location>
</feature>
<proteinExistence type="predicted"/>
<feature type="coiled-coil region" evidence="1">
    <location>
        <begin position="20"/>
        <end position="75"/>
    </location>
</feature>
<evidence type="ECO:0000256" key="2">
    <source>
        <dbReference type="SAM" id="MobiDB-lite"/>
    </source>
</evidence>
<feature type="compositionally biased region" description="Basic residues" evidence="2">
    <location>
        <begin position="695"/>
        <end position="704"/>
    </location>
</feature>
<feature type="region of interest" description="Disordered" evidence="2">
    <location>
        <begin position="181"/>
        <end position="237"/>
    </location>
</feature>
<feature type="region of interest" description="Disordered" evidence="2">
    <location>
        <begin position="919"/>
        <end position="941"/>
    </location>
</feature>
<feature type="coiled-coil region" evidence="1">
    <location>
        <begin position="1205"/>
        <end position="1261"/>
    </location>
</feature>
<feature type="compositionally biased region" description="Basic and acidic residues" evidence="2">
    <location>
        <begin position="647"/>
        <end position="666"/>
    </location>
</feature>
<feature type="compositionally biased region" description="Acidic residues" evidence="2">
    <location>
        <begin position="562"/>
        <end position="574"/>
    </location>
</feature>
<keyword evidence="3" id="KW-0812">Transmembrane</keyword>
<feature type="compositionally biased region" description="Basic and acidic residues" evidence="2">
    <location>
        <begin position="438"/>
        <end position="454"/>
    </location>
</feature>
<dbReference type="InterPro" id="IPR018463">
    <property type="entry name" value="Centromere_CenpF_N"/>
</dbReference>
<dbReference type="OrthoDB" id="10255522at2759"/>
<dbReference type="PANTHER" id="PTHR18874">
    <property type="entry name" value="CMF/LEK/CENP CELL DIVISION-RELATED"/>
    <property type="match status" value="1"/>
</dbReference>
<feature type="compositionally biased region" description="Basic and acidic residues" evidence="2">
    <location>
        <begin position="708"/>
        <end position="723"/>
    </location>
</feature>
<feature type="coiled-coil region" evidence="1">
    <location>
        <begin position="1324"/>
        <end position="1351"/>
    </location>
</feature>
<feature type="compositionally biased region" description="Polar residues" evidence="2">
    <location>
        <begin position="1556"/>
        <end position="1572"/>
    </location>
</feature>
<evidence type="ECO:0000259" key="5">
    <source>
        <dbReference type="Pfam" id="PF10490"/>
    </source>
</evidence>
<dbReference type="GO" id="GO:0000775">
    <property type="term" value="C:chromosome, centromeric region"/>
    <property type="evidence" value="ECO:0007669"/>
    <property type="project" value="InterPro"/>
</dbReference>
<reference evidence="6 7" key="1">
    <citation type="submission" date="2021-06" db="EMBL/GenBank/DDBJ databases">
        <title>Chromosome-level genome assembly of the red-tail catfish (Hemibagrus wyckioides).</title>
        <authorList>
            <person name="Shao F."/>
        </authorList>
    </citation>
    <scope>NUCLEOTIDE SEQUENCE [LARGE SCALE GENOMIC DNA]</scope>
    <source>
        <strain evidence="6">EC202008001</strain>
        <tissue evidence="6">Blood</tissue>
    </source>
</reference>
<evidence type="ECO:0008006" key="8">
    <source>
        <dbReference type="Google" id="ProtNLM"/>
    </source>
</evidence>
<comment type="caution">
    <text evidence="6">The sequence shown here is derived from an EMBL/GenBank/DDBJ whole genome shotgun (WGS) entry which is preliminary data.</text>
</comment>
<keyword evidence="3" id="KW-1133">Transmembrane helix</keyword>
<evidence type="ECO:0000256" key="1">
    <source>
        <dbReference type="SAM" id="Coils"/>
    </source>
</evidence>
<dbReference type="Proteomes" id="UP000824219">
    <property type="component" value="Linkage Group LG08"/>
</dbReference>
<feature type="compositionally biased region" description="Polar residues" evidence="2">
    <location>
        <begin position="518"/>
        <end position="530"/>
    </location>
</feature>
<evidence type="ECO:0000256" key="3">
    <source>
        <dbReference type="SAM" id="Phobius"/>
    </source>
</evidence>
<dbReference type="PANTHER" id="PTHR18874:SF10">
    <property type="entry name" value="CENTROMERE PROTEIN F"/>
    <property type="match status" value="1"/>
</dbReference>
<feature type="compositionally biased region" description="Polar residues" evidence="2">
    <location>
        <begin position="181"/>
        <end position="194"/>
    </location>
</feature>
<evidence type="ECO:0000259" key="4">
    <source>
        <dbReference type="Pfam" id="PF10481"/>
    </source>
</evidence>
<feature type="domain" description="Kinetochore protein Cenp-F/LEK1 Rb protein-binding" evidence="5">
    <location>
        <begin position="1712"/>
        <end position="1740"/>
    </location>
</feature>
<dbReference type="EMBL" id="JAHKSW010000008">
    <property type="protein sequence ID" value="KAG7329282.1"/>
    <property type="molecule type" value="Genomic_DNA"/>
</dbReference>
<sequence length="1875" mass="211602">MSWATEDWTMGLSGLVLKKVQELQVNNEKLIRERQQRQLQLDNSEAALHKQKQKYEEARAELGAVQREMVGVREQAQGEARARDRLTQELQAKVAQVCTLEGQLDSTRTLVQNLTQEVKRLEAELEKLQKESGSGESMLFSTPCWNMNSPWDQSGKISLRGEDVNKVRQQLLFGDSTKLSASAVSSPFPQQPHRTSPPLRRKASQSEARPPSSVFPWERDDTRSTPRGKAASTHVSSSFTCSEVITDTSARDDGIEEALRKEIDGLCVRVSGLAQELQLEKERCRESESRLAQAQKELNLNEQNLTRSRDELARAHTRITQEGDRAQGAEQRVKQLQEELKCQRQNADTSRCNAEQRRKEMEREHQRELLELQRERQSMEKQHQQENNKLNQEIQQARTQHNTLQSQYDKLALQKQAVERDLEVVQGKLKSTQSDLTESQKRETHTQAKLTESLKENEGLSISLEQLKKREKSLEAEVKRLAEELAEALKLIKELQAQLAAPPPQVVSHPVAGDSFSPVLSTSYSPPHQHSSQRKRTLKNEKPKISDRPGLVTYPSEREPGEGIDSEDISEFGSEDSPTVSIQEGNRCGAQRSSEAEIESSITEQDTGIEDIDTDSCMSDSISERIFKDDIRCDSENQKSSSSNQRQKRDSSSIVELKKENSSLRDELRDIKRELDQRLDDLETQRRAEAEARTKLKQLSKKHSSQAEQHRTKAQELKEKGSKLEAQLEQERKESARLREVVTTLEREAEKRKEEGEQLGEEAKEENINLKEALAQMERKEDDLEKEREKMRKELEVLQSELLQEREEREREREEEKKLRKTYEVEEIKIAKLQAELDRLQSSATVEGKNANTNMPLTYLQLGNQPNPINDGTTLENEVTSSFSDNIFFCESTNLQNTMFSKEPKTALITECRSGIIPGEHSPVEQDSTSPGNLEDHTKTTEGMNLDDTTVLILEVERMRVQRDREAERSKKLQKKLEALQNQVTSQTRQLTLAFENQSKHIEGLLKELQQRDSALQRQEEELQRCQKELASLKADKQMTETVSSLTPSAEKSADVSAELSCDIAISTTTQNSHEVATHESFHTMNIKPLQSDQQSFTNVEVGENKNNNVSASSDKTSRSHVILATAEHVTSVSPDVHGRDSVYFTENTIAEDLPETLTAAQQDNNHAIETNTQSSAESSFTETKELPEYLQKLLGHSTDNTSPLNMVINRLREAQNELSELKAKHDQLTLQLQEVSRQDVLSLKQEHEQLKLKLKLIDSEPCSSETYLKQEESNHLTNTKEESVSVTDLEEKVVIGGSFEDGGPKCGNEHEQSDHETCALAHVHSLHEQLQALQSELQLLSEKNRDQAEELQLWRLSALTPEETLDQESNSSPIVVVREEQLVLSCSPTALHSYTKQSSSMVQYGGLYQPMGFSEPCNADLQRDHQTSSDKSTEDLPSIFKAMELIADDNSAINIINDHLKPENYESAFQHVSSEMENCDHRHDLAHQIKQMRTSRDQQPGNQPCKITFSPESREDGLTENGTETKVIDPKRHTESAERKDYYVSSLMHDDLVTSTHSGKAQRNTTKQESGPSPSPVSNTSNTVQREDNVVHQQEISEVTGVTGSIDKAGAKKVNSVCTQTEECNREVVVEFGDPPQRPVVLHASTQTHGEQTTQKEEEQNDECTESPPLSPTPASQTEKLLLSGSFPIPANPAHLAERIRRNRSRMSAAYDDTEYEPYGLPEVVMKGFADIPSGPACPVPQVCRERFKAACFILTSIFKGNFEEISAFWSTNMFLQMVFDLSPLISVLALFSVQCPLFFLLSGVGKLMLRPGNGETPDDCLHTITPVYCGEGTPDLHSVESYSFLSLLFTKDKVSVIKAECTEESKRSTFCNG</sequence>
<keyword evidence="1" id="KW-0175">Coiled coil</keyword>
<dbReference type="Pfam" id="PF10490">
    <property type="entry name" value="CENP-F_C_Rb_bdg"/>
    <property type="match status" value="1"/>
</dbReference>
<dbReference type="GO" id="GO:0000278">
    <property type="term" value="P:mitotic cell cycle"/>
    <property type="evidence" value="ECO:0007669"/>
    <property type="project" value="TreeGrafter"/>
</dbReference>
<feature type="region of interest" description="Disordered" evidence="2">
    <location>
        <begin position="1492"/>
        <end position="1540"/>
    </location>
</feature>
<feature type="coiled-coil region" evidence="1">
    <location>
        <begin position="104"/>
        <end position="138"/>
    </location>
</feature>
<feature type="compositionally biased region" description="Basic and acidic residues" evidence="2">
    <location>
        <begin position="354"/>
        <end position="365"/>
    </location>
</feature>
<keyword evidence="3" id="KW-0472">Membrane</keyword>